<reference evidence="2" key="1">
    <citation type="journal article" date="2021" name="Open Biol.">
        <title>Shared evolutionary footprints suggest mitochondrial oxidative damage underlies multiple complex I losses in fungi.</title>
        <authorList>
            <person name="Schikora-Tamarit M.A."/>
            <person name="Marcet-Houben M."/>
            <person name="Nosek J."/>
            <person name="Gabaldon T."/>
        </authorList>
    </citation>
    <scope>NUCLEOTIDE SEQUENCE</scope>
    <source>
        <strain evidence="2">CBS6341</strain>
    </source>
</reference>
<reference evidence="2" key="2">
    <citation type="submission" date="2021-01" db="EMBL/GenBank/DDBJ databases">
        <authorList>
            <person name="Schikora-Tamarit M.A."/>
        </authorList>
    </citation>
    <scope>NUCLEOTIDE SEQUENCE</scope>
    <source>
        <strain evidence="2">CBS6341</strain>
    </source>
</reference>
<keyword evidence="1" id="KW-0472">Membrane</keyword>
<dbReference type="Proteomes" id="UP000769528">
    <property type="component" value="Unassembled WGS sequence"/>
</dbReference>
<keyword evidence="3" id="KW-1185">Reference proteome</keyword>
<keyword evidence="1" id="KW-0812">Transmembrane</keyword>
<evidence type="ECO:0000313" key="2">
    <source>
        <dbReference type="EMBL" id="KAH3673749.1"/>
    </source>
</evidence>
<feature type="transmembrane region" description="Helical" evidence="1">
    <location>
        <begin position="188"/>
        <end position="209"/>
    </location>
</feature>
<feature type="transmembrane region" description="Helical" evidence="1">
    <location>
        <begin position="161"/>
        <end position="182"/>
    </location>
</feature>
<sequence length="343" mass="39187">MLIRRLFLQKTRKRCISSLRLPKESYLDDINMFLKSGEKRDGLLTSIQTLVKNEVQDKNNSDLLLEISKSPYLKIDLPFTIDLIRSNPSNCVLISFINSFLHTNPSSHIPSDVASIAINNALYHSNSSREDIVPNALKIVNSTFGSKNYHSFMVGKRNLGLLKFFGGTMSSLGLIDLGLRSFELAPNVGVYAMILTYLINVSFFGFLSFGANFARTFPNIEWVKGITQNYRYLHFDEINMISKIGEIDRLLSNNKDYSKEFKAFIKARNIQTIEIGSDELLQEYWLSGGDNFEWVEPDQDPAIIIWKKRVNNLSTESKFPKNNIEWTSELIRDNRPSSSPMTN</sequence>
<evidence type="ECO:0000256" key="1">
    <source>
        <dbReference type="SAM" id="Phobius"/>
    </source>
</evidence>
<evidence type="ECO:0000313" key="3">
    <source>
        <dbReference type="Proteomes" id="UP000769528"/>
    </source>
</evidence>
<dbReference type="OrthoDB" id="4089405at2759"/>
<comment type="caution">
    <text evidence="2">The sequence shown here is derived from an EMBL/GenBank/DDBJ whole genome shotgun (WGS) entry which is preliminary data.</text>
</comment>
<dbReference type="AlphaFoldDB" id="A0A9P8PLS4"/>
<protein>
    <submittedName>
        <fullName evidence="2">Uncharacterized protein</fullName>
    </submittedName>
</protein>
<accession>A0A9P8PLS4</accession>
<organism evidence="2 3">
    <name type="scientific">Wickerhamomyces mucosus</name>
    <dbReference type="NCBI Taxonomy" id="1378264"/>
    <lineage>
        <taxon>Eukaryota</taxon>
        <taxon>Fungi</taxon>
        <taxon>Dikarya</taxon>
        <taxon>Ascomycota</taxon>
        <taxon>Saccharomycotina</taxon>
        <taxon>Saccharomycetes</taxon>
        <taxon>Phaffomycetales</taxon>
        <taxon>Wickerhamomycetaceae</taxon>
        <taxon>Wickerhamomyces</taxon>
    </lineage>
</organism>
<keyword evidence="1" id="KW-1133">Transmembrane helix</keyword>
<name>A0A9P8PLS4_9ASCO</name>
<dbReference type="EMBL" id="JAEUBF010000930">
    <property type="protein sequence ID" value="KAH3673749.1"/>
    <property type="molecule type" value="Genomic_DNA"/>
</dbReference>
<proteinExistence type="predicted"/>
<gene>
    <name evidence="2" type="ORF">WICMUC_003492</name>
</gene>